<dbReference type="Gramene" id="mRNA:HanXRQr2_Chr06g0268151">
    <property type="protein sequence ID" value="CDS:HanXRQr2_Chr06g0268151.1"/>
    <property type="gene ID" value="HanXRQr2_Chr06g0268151"/>
</dbReference>
<organism evidence="2 3">
    <name type="scientific">Helianthus annuus</name>
    <name type="common">Common sunflower</name>
    <dbReference type="NCBI Taxonomy" id="4232"/>
    <lineage>
        <taxon>Eukaryota</taxon>
        <taxon>Viridiplantae</taxon>
        <taxon>Streptophyta</taxon>
        <taxon>Embryophyta</taxon>
        <taxon>Tracheophyta</taxon>
        <taxon>Spermatophyta</taxon>
        <taxon>Magnoliopsida</taxon>
        <taxon>eudicotyledons</taxon>
        <taxon>Gunneridae</taxon>
        <taxon>Pentapetalae</taxon>
        <taxon>asterids</taxon>
        <taxon>campanulids</taxon>
        <taxon>Asterales</taxon>
        <taxon>Asteraceae</taxon>
        <taxon>Asteroideae</taxon>
        <taxon>Heliantheae alliance</taxon>
        <taxon>Heliantheae</taxon>
        <taxon>Helianthus</taxon>
    </lineage>
</organism>
<evidence type="ECO:0000256" key="1">
    <source>
        <dbReference type="SAM" id="Phobius"/>
    </source>
</evidence>
<dbReference type="AlphaFoldDB" id="A0A9K3IU83"/>
<dbReference type="PANTHER" id="PTHR35490">
    <property type="entry name" value="BACTERIOPHAGE N4 ADSORPTION B PROTEIN"/>
    <property type="match status" value="1"/>
</dbReference>
<feature type="transmembrane region" description="Helical" evidence="1">
    <location>
        <begin position="134"/>
        <end position="156"/>
    </location>
</feature>
<dbReference type="EMBL" id="MNCJ02000321">
    <property type="protein sequence ID" value="KAF5803169.1"/>
    <property type="molecule type" value="Genomic_DNA"/>
</dbReference>
<comment type="caution">
    <text evidence="2">The sequence shown here is derived from an EMBL/GenBank/DDBJ whole genome shotgun (WGS) entry which is preliminary data.</text>
</comment>
<keyword evidence="1" id="KW-0812">Transmembrane</keyword>
<keyword evidence="1" id="KW-0472">Membrane</keyword>
<sequence>MSSIASCRGNLELELRSTRLNLLVEIEKRKAAEDDVAAMFTHWHRVSNFLLAPSSSDCSSTIQFDINAVKQLSEEVIVARFVADSLGKAEAKAEAELAAQVIIASKDKEICRLRDRMQYYEAMIHEMSQNNLESMGICLFFSSLFLMSVSGLIVFLKSTHEEIPKTP</sequence>
<protein>
    <submittedName>
        <fullName evidence="2">Uncharacterized protein</fullName>
    </submittedName>
</protein>
<proteinExistence type="predicted"/>
<keyword evidence="1" id="KW-1133">Transmembrane helix</keyword>
<evidence type="ECO:0000313" key="2">
    <source>
        <dbReference type="EMBL" id="KAF5803169.1"/>
    </source>
</evidence>
<evidence type="ECO:0000313" key="3">
    <source>
        <dbReference type="Proteomes" id="UP000215914"/>
    </source>
</evidence>
<accession>A0A9K3IU83</accession>
<keyword evidence="3" id="KW-1185">Reference proteome</keyword>
<reference evidence="2" key="2">
    <citation type="submission" date="2020-06" db="EMBL/GenBank/DDBJ databases">
        <title>Helianthus annuus Genome sequencing and assembly Release 2.</title>
        <authorList>
            <person name="Gouzy J."/>
            <person name="Langlade N."/>
            <person name="Munos S."/>
        </authorList>
    </citation>
    <scope>NUCLEOTIDE SEQUENCE</scope>
    <source>
        <tissue evidence="2">Leaves</tissue>
    </source>
</reference>
<dbReference type="Proteomes" id="UP000215914">
    <property type="component" value="Unassembled WGS sequence"/>
</dbReference>
<reference evidence="2" key="1">
    <citation type="journal article" date="2017" name="Nature">
        <title>The sunflower genome provides insights into oil metabolism, flowering and Asterid evolution.</title>
        <authorList>
            <person name="Badouin H."/>
            <person name="Gouzy J."/>
            <person name="Grassa C.J."/>
            <person name="Murat F."/>
            <person name="Staton S.E."/>
            <person name="Cottret L."/>
            <person name="Lelandais-Briere C."/>
            <person name="Owens G.L."/>
            <person name="Carrere S."/>
            <person name="Mayjonade B."/>
            <person name="Legrand L."/>
            <person name="Gill N."/>
            <person name="Kane N.C."/>
            <person name="Bowers J.E."/>
            <person name="Hubner S."/>
            <person name="Bellec A."/>
            <person name="Berard A."/>
            <person name="Berges H."/>
            <person name="Blanchet N."/>
            <person name="Boniface M.C."/>
            <person name="Brunel D."/>
            <person name="Catrice O."/>
            <person name="Chaidir N."/>
            <person name="Claudel C."/>
            <person name="Donnadieu C."/>
            <person name="Faraut T."/>
            <person name="Fievet G."/>
            <person name="Helmstetter N."/>
            <person name="King M."/>
            <person name="Knapp S.J."/>
            <person name="Lai Z."/>
            <person name="Le Paslier M.C."/>
            <person name="Lippi Y."/>
            <person name="Lorenzon L."/>
            <person name="Mandel J.R."/>
            <person name="Marage G."/>
            <person name="Marchand G."/>
            <person name="Marquand E."/>
            <person name="Bret-Mestries E."/>
            <person name="Morien E."/>
            <person name="Nambeesan S."/>
            <person name="Nguyen T."/>
            <person name="Pegot-Espagnet P."/>
            <person name="Pouilly N."/>
            <person name="Raftis F."/>
            <person name="Sallet E."/>
            <person name="Schiex T."/>
            <person name="Thomas J."/>
            <person name="Vandecasteele C."/>
            <person name="Vares D."/>
            <person name="Vear F."/>
            <person name="Vautrin S."/>
            <person name="Crespi M."/>
            <person name="Mangin B."/>
            <person name="Burke J.M."/>
            <person name="Salse J."/>
            <person name="Munos S."/>
            <person name="Vincourt P."/>
            <person name="Rieseberg L.H."/>
            <person name="Langlade N.B."/>
        </authorList>
    </citation>
    <scope>NUCLEOTIDE SEQUENCE</scope>
    <source>
        <tissue evidence="2">Leaves</tissue>
    </source>
</reference>
<gene>
    <name evidence="2" type="ORF">HanXRQr2_Chr06g0268151</name>
</gene>
<name>A0A9K3IU83_HELAN</name>
<dbReference type="PANTHER" id="PTHR35490:SF3">
    <property type="entry name" value="(WILD MALAYSIAN BANANA) HYPOTHETICAL PROTEIN"/>
    <property type="match status" value="1"/>
</dbReference>